<dbReference type="InterPro" id="IPR036291">
    <property type="entry name" value="NAD(P)-bd_dom_sf"/>
</dbReference>
<comment type="caution">
    <text evidence="2">The sequence shown here is derived from an EMBL/GenBank/DDBJ whole genome shotgun (WGS) entry which is preliminary data.</text>
</comment>
<keyword evidence="3" id="KW-1185">Reference proteome</keyword>
<feature type="domain" description="Ketoreductase" evidence="1">
    <location>
        <begin position="52"/>
        <end position="249"/>
    </location>
</feature>
<evidence type="ECO:0000259" key="1">
    <source>
        <dbReference type="SMART" id="SM00822"/>
    </source>
</evidence>
<dbReference type="SMART" id="SM00822">
    <property type="entry name" value="PKS_KR"/>
    <property type="match status" value="1"/>
</dbReference>
<reference evidence="2" key="1">
    <citation type="submission" date="2022-06" db="EMBL/GenBank/DDBJ databases">
        <title>Genome public.</title>
        <authorList>
            <person name="Sun Q."/>
        </authorList>
    </citation>
    <scope>NUCLEOTIDE SEQUENCE</scope>
    <source>
        <strain evidence="2">CWNU-1</strain>
    </source>
</reference>
<dbReference type="InterPro" id="IPR002347">
    <property type="entry name" value="SDR_fam"/>
</dbReference>
<sequence length="293" mass="30422">MITITRSPPVGAGPDAELTTDANACRADHARKPAAPKRGTTVDTAPTLETRPAALVTGASRGIGYAIAHRLASEGYDLTLSARDALTLDEAAKHLTELGVRVETAPGDMAAEKDVRRVAAAHAEYFGRLDALVISAGVGSAAPVAGYPLKRFDKQFAVNIRSPFLLIGESLDLLRATAAQQPVTGTKIIAVSSLTALAPEPGLAAYAASKAALVALCASVNTEESAHGVSATAICPGYVNTDMSAWTHDRIAPEEMISAADIAELGFAVTRLSRHAVVPQLPVVRSGAELWRA</sequence>
<gene>
    <name evidence="2" type="ORF">NBG84_14365</name>
</gene>
<proteinExistence type="predicted"/>
<dbReference type="PRINTS" id="PR00081">
    <property type="entry name" value="GDHRDH"/>
</dbReference>
<dbReference type="InterPro" id="IPR057326">
    <property type="entry name" value="KR_dom"/>
</dbReference>
<dbReference type="PANTHER" id="PTHR43975">
    <property type="entry name" value="ZGC:101858"/>
    <property type="match status" value="1"/>
</dbReference>
<dbReference type="EMBL" id="JAMQAW010000011">
    <property type="protein sequence ID" value="MCM2389462.1"/>
    <property type="molecule type" value="Genomic_DNA"/>
</dbReference>
<dbReference type="Pfam" id="PF00106">
    <property type="entry name" value="adh_short"/>
    <property type="match status" value="1"/>
</dbReference>
<accession>A0ABT0UME0</accession>
<dbReference type="SUPFAM" id="SSF51735">
    <property type="entry name" value="NAD(P)-binding Rossmann-fold domains"/>
    <property type="match status" value="1"/>
</dbReference>
<protein>
    <submittedName>
        <fullName evidence="2">SDR family oxidoreductase</fullName>
    </submittedName>
</protein>
<evidence type="ECO:0000313" key="3">
    <source>
        <dbReference type="Proteomes" id="UP001431429"/>
    </source>
</evidence>
<organism evidence="2 3">
    <name type="scientific">Streptomyces albipurpureus</name>
    <dbReference type="NCBI Taxonomy" id="2897419"/>
    <lineage>
        <taxon>Bacteria</taxon>
        <taxon>Bacillati</taxon>
        <taxon>Actinomycetota</taxon>
        <taxon>Actinomycetes</taxon>
        <taxon>Kitasatosporales</taxon>
        <taxon>Streptomycetaceae</taxon>
        <taxon>Streptomyces</taxon>
    </lineage>
</organism>
<dbReference type="Proteomes" id="UP001431429">
    <property type="component" value="Unassembled WGS sequence"/>
</dbReference>
<dbReference type="RefSeq" id="WP_250920059.1">
    <property type="nucleotide sequence ID" value="NZ_JAMQAW010000011.1"/>
</dbReference>
<dbReference type="Gene3D" id="3.40.50.720">
    <property type="entry name" value="NAD(P)-binding Rossmann-like Domain"/>
    <property type="match status" value="1"/>
</dbReference>
<dbReference type="PANTHER" id="PTHR43975:SF2">
    <property type="entry name" value="EG:BACR7A4.14 PROTEIN-RELATED"/>
    <property type="match status" value="1"/>
</dbReference>
<evidence type="ECO:0000313" key="2">
    <source>
        <dbReference type="EMBL" id="MCM2389462.1"/>
    </source>
</evidence>
<dbReference type="CDD" id="cd05233">
    <property type="entry name" value="SDR_c"/>
    <property type="match status" value="1"/>
</dbReference>
<name>A0ABT0UME0_9ACTN</name>